<proteinExistence type="predicted"/>
<dbReference type="Gene3D" id="3.40.50.20">
    <property type="match status" value="1"/>
</dbReference>
<reference evidence="1" key="1">
    <citation type="journal article" date="2015" name="Nature">
        <title>Complex archaea that bridge the gap between prokaryotes and eukaryotes.</title>
        <authorList>
            <person name="Spang A."/>
            <person name="Saw J.H."/>
            <person name="Jorgensen S.L."/>
            <person name="Zaremba-Niedzwiedzka K."/>
            <person name="Martijn J."/>
            <person name="Lind A.E."/>
            <person name="van Eijk R."/>
            <person name="Schleper C."/>
            <person name="Guy L."/>
            <person name="Ettema T.J."/>
        </authorList>
    </citation>
    <scope>NUCLEOTIDE SEQUENCE</scope>
</reference>
<evidence type="ECO:0000313" key="1">
    <source>
        <dbReference type="EMBL" id="KKL80731.1"/>
    </source>
</evidence>
<comment type="caution">
    <text evidence="1">The sequence shown here is derived from an EMBL/GenBank/DDBJ whole genome shotgun (WGS) entry which is preliminary data.</text>
</comment>
<dbReference type="EMBL" id="LAZR01022768">
    <property type="protein sequence ID" value="KKL80731.1"/>
    <property type="molecule type" value="Genomic_DNA"/>
</dbReference>
<dbReference type="AlphaFoldDB" id="A0A0F9FQN0"/>
<gene>
    <name evidence="1" type="ORF">LCGC14_2001810</name>
</gene>
<sequence length="114" mass="13340">MKKIGLVIDKYHLEHKVSEFLKYIDKIADINIYIEESYLFRSSNSTFNEDIFFVKAKGNLVLSFVKFIEEETSIPVINSYKAIWYAINRFLNSTYLRKAGIPVADFSINPKDNF</sequence>
<organism evidence="1">
    <name type="scientific">marine sediment metagenome</name>
    <dbReference type="NCBI Taxonomy" id="412755"/>
    <lineage>
        <taxon>unclassified sequences</taxon>
        <taxon>metagenomes</taxon>
        <taxon>ecological metagenomes</taxon>
    </lineage>
</organism>
<accession>A0A0F9FQN0</accession>
<protein>
    <submittedName>
        <fullName evidence="1">Uncharacterized protein</fullName>
    </submittedName>
</protein>
<name>A0A0F9FQN0_9ZZZZ</name>